<comment type="caution">
    <text evidence="2">The sequence shown here is derived from an EMBL/GenBank/DDBJ whole genome shotgun (WGS) entry which is preliminary data.</text>
</comment>
<gene>
    <name evidence="2" type="ORF">Rhal01_01935</name>
</gene>
<proteinExistence type="predicted"/>
<sequence>MYQRNKRKTEVDAQQKKSRISLNLFQGRQFFRLAETDHSAMGDQSKNLVKRGDSDLSCRSKKLGYILSNEGKQEQGRNERFSGHDPSAVARALRESHEASGEGEDFSSELQIQEFIKWIGNCGEPEIIGYWESLTEISNNTAEHLVRYDVNAHRAIKKTLAGNYGFILNGNDEHEGSSLLEYLDRLALQNELFGDDIRVIGGFPLESSLALFSKPTAPVLTSQPFRDGASDQREIPTEDEIECYMSSKGFVPLKDKFYGWWNEEKRILVVDAKPDNFVFTREGIVPIDLQIKKM</sequence>
<dbReference type="Proteomes" id="UP001424741">
    <property type="component" value="Unassembled WGS sequence"/>
</dbReference>
<protein>
    <submittedName>
        <fullName evidence="2">Uncharacterized protein</fullName>
    </submittedName>
</protein>
<evidence type="ECO:0000256" key="1">
    <source>
        <dbReference type="SAM" id="MobiDB-lite"/>
    </source>
</evidence>
<reference evidence="2 3" key="1">
    <citation type="submission" date="2024-02" db="EMBL/GenBank/DDBJ databases">
        <title>Rubritalea halochordaticola NBRC 107102.</title>
        <authorList>
            <person name="Ichikawa N."/>
            <person name="Katano-Makiyama Y."/>
            <person name="Hidaka K."/>
        </authorList>
    </citation>
    <scope>NUCLEOTIDE SEQUENCE [LARGE SCALE GENOMIC DNA]</scope>
    <source>
        <strain evidence="2 3">NBRC 107102</strain>
    </source>
</reference>
<keyword evidence="3" id="KW-1185">Reference proteome</keyword>
<dbReference type="RefSeq" id="WP_346188501.1">
    <property type="nucleotide sequence ID" value="NZ_BAABRL010000005.1"/>
</dbReference>
<dbReference type="EMBL" id="BAABRL010000005">
    <property type="protein sequence ID" value="GAA5495756.1"/>
    <property type="molecule type" value="Genomic_DNA"/>
</dbReference>
<evidence type="ECO:0000313" key="2">
    <source>
        <dbReference type="EMBL" id="GAA5495756.1"/>
    </source>
</evidence>
<evidence type="ECO:0000313" key="3">
    <source>
        <dbReference type="Proteomes" id="UP001424741"/>
    </source>
</evidence>
<feature type="region of interest" description="Disordered" evidence="1">
    <location>
        <begin position="68"/>
        <end position="106"/>
    </location>
</feature>
<name>A0ABP9V3U7_9BACT</name>
<accession>A0ABP9V3U7</accession>
<organism evidence="2 3">
    <name type="scientific">Rubritalea halochordaticola</name>
    <dbReference type="NCBI Taxonomy" id="714537"/>
    <lineage>
        <taxon>Bacteria</taxon>
        <taxon>Pseudomonadati</taxon>
        <taxon>Verrucomicrobiota</taxon>
        <taxon>Verrucomicrobiia</taxon>
        <taxon>Verrucomicrobiales</taxon>
        <taxon>Rubritaleaceae</taxon>
        <taxon>Rubritalea</taxon>
    </lineage>
</organism>
<feature type="compositionally biased region" description="Basic and acidic residues" evidence="1">
    <location>
        <begin position="71"/>
        <end position="83"/>
    </location>
</feature>